<protein>
    <recommendedName>
        <fullName evidence="3">Lipoprotein</fullName>
    </recommendedName>
</protein>
<organism evidence="1 2">
    <name type="scientific">Kangiella marina</name>
    <dbReference type="NCBI Taxonomy" id="1079178"/>
    <lineage>
        <taxon>Bacteria</taxon>
        <taxon>Pseudomonadati</taxon>
        <taxon>Pseudomonadota</taxon>
        <taxon>Gammaproteobacteria</taxon>
        <taxon>Kangiellales</taxon>
        <taxon>Kangiellaceae</taxon>
        <taxon>Kangiella</taxon>
    </lineage>
</organism>
<name>A0ABP8ID53_9GAMM</name>
<accession>A0ABP8ID53</accession>
<evidence type="ECO:0000313" key="1">
    <source>
        <dbReference type="EMBL" id="GAA4356225.1"/>
    </source>
</evidence>
<dbReference type="EMBL" id="BAABFV010000001">
    <property type="protein sequence ID" value="GAA4356225.1"/>
    <property type="molecule type" value="Genomic_DNA"/>
</dbReference>
<dbReference type="PROSITE" id="PS51257">
    <property type="entry name" value="PROKAR_LIPOPROTEIN"/>
    <property type="match status" value="1"/>
</dbReference>
<reference evidence="2" key="1">
    <citation type="journal article" date="2019" name="Int. J. Syst. Evol. Microbiol.">
        <title>The Global Catalogue of Microorganisms (GCM) 10K type strain sequencing project: providing services to taxonomists for standard genome sequencing and annotation.</title>
        <authorList>
            <consortium name="The Broad Institute Genomics Platform"/>
            <consortium name="The Broad Institute Genome Sequencing Center for Infectious Disease"/>
            <person name="Wu L."/>
            <person name="Ma J."/>
        </authorList>
    </citation>
    <scope>NUCLEOTIDE SEQUENCE [LARGE SCALE GENOMIC DNA]</scope>
    <source>
        <strain evidence="2">JCM 17728</strain>
    </source>
</reference>
<sequence length="168" mass="19111">MKVNFLPLYVFLISLAGCMTTHSNNKVYVYVNKYKPAFVLDVVDNHAGIGSSGYFLKDCSSNEVNCIESPIFNFAIPKSSKLPKTWTFNGINYVVDHVLESNEDKIFVVLLEVNSDINRLVLDNINTIYYSKKNGIIRLGIGHYDSGQNKIEFFDYELRGKAGFQFKE</sequence>
<evidence type="ECO:0008006" key="3">
    <source>
        <dbReference type="Google" id="ProtNLM"/>
    </source>
</evidence>
<keyword evidence="2" id="KW-1185">Reference proteome</keyword>
<proteinExistence type="predicted"/>
<dbReference type="Proteomes" id="UP001501011">
    <property type="component" value="Unassembled WGS sequence"/>
</dbReference>
<comment type="caution">
    <text evidence="1">The sequence shown here is derived from an EMBL/GenBank/DDBJ whole genome shotgun (WGS) entry which is preliminary data.</text>
</comment>
<gene>
    <name evidence="1" type="ORF">GCM10023151_03950</name>
</gene>
<evidence type="ECO:0000313" key="2">
    <source>
        <dbReference type="Proteomes" id="UP001501011"/>
    </source>
</evidence>